<name>A0A2P2QBN7_RHIMU</name>
<evidence type="ECO:0000256" key="1">
    <source>
        <dbReference type="SAM" id="MobiDB-lite"/>
    </source>
</evidence>
<feature type="region of interest" description="Disordered" evidence="1">
    <location>
        <begin position="30"/>
        <end position="49"/>
    </location>
</feature>
<reference evidence="2" key="1">
    <citation type="submission" date="2018-02" db="EMBL/GenBank/DDBJ databases">
        <title>Rhizophora mucronata_Transcriptome.</title>
        <authorList>
            <person name="Meera S.P."/>
            <person name="Sreeshan A."/>
            <person name="Augustine A."/>
        </authorList>
    </citation>
    <scope>NUCLEOTIDE SEQUENCE</scope>
    <source>
        <tissue evidence="2">Leaf</tissue>
    </source>
</reference>
<evidence type="ECO:0000313" key="2">
    <source>
        <dbReference type="EMBL" id="MBX64412.1"/>
    </source>
</evidence>
<organism evidence="2">
    <name type="scientific">Rhizophora mucronata</name>
    <name type="common">Asiatic mangrove</name>
    <dbReference type="NCBI Taxonomy" id="61149"/>
    <lineage>
        <taxon>Eukaryota</taxon>
        <taxon>Viridiplantae</taxon>
        <taxon>Streptophyta</taxon>
        <taxon>Embryophyta</taxon>
        <taxon>Tracheophyta</taxon>
        <taxon>Spermatophyta</taxon>
        <taxon>Magnoliopsida</taxon>
        <taxon>eudicotyledons</taxon>
        <taxon>Gunneridae</taxon>
        <taxon>Pentapetalae</taxon>
        <taxon>rosids</taxon>
        <taxon>fabids</taxon>
        <taxon>Malpighiales</taxon>
        <taxon>Rhizophoraceae</taxon>
        <taxon>Rhizophora</taxon>
    </lineage>
</organism>
<feature type="compositionally biased region" description="Polar residues" evidence="1">
    <location>
        <begin position="34"/>
        <end position="49"/>
    </location>
</feature>
<accession>A0A2P2QBN7</accession>
<proteinExistence type="predicted"/>
<sequence length="49" mass="5525">MRPVDLPNGTPYEYKANMPLQKSCKLLGARRPTDNTQHSRQNLATTHAC</sequence>
<dbReference type="EMBL" id="GGEC01083928">
    <property type="protein sequence ID" value="MBX64412.1"/>
    <property type="molecule type" value="Transcribed_RNA"/>
</dbReference>
<dbReference type="AlphaFoldDB" id="A0A2P2QBN7"/>
<protein>
    <submittedName>
        <fullName evidence="2">Uncharacterized protein</fullName>
    </submittedName>
</protein>